<evidence type="ECO:0000313" key="1">
    <source>
        <dbReference type="EMBL" id="MFB9903107.1"/>
    </source>
</evidence>
<sequence length="72" mass="8072">MTRHQQPRTGDTVMINAGVTCGGVDVGEVRLVVSQAYTEPDGRPWLWGVDAEQHRYRLPCATVTVSEPRRTY</sequence>
<dbReference type="RefSeq" id="WP_377850240.1">
    <property type="nucleotide sequence ID" value="NZ_JBHLZU010000003.1"/>
</dbReference>
<dbReference type="Proteomes" id="UP001589693">
    <property type="component" value="Unassembled WGS sequence"/>
</dbReference>
<organism evidence="1 2">
    <name type="scientific">Allokutzneria oryzae</name>
    <dbReference type="NCBI Taxonomy" id="1378989"/>
    <lineage>
        <taxon>Bacteria</taxon>
        <taxon>Bacillati</taxon>
        <taxon>Actinomycetota</taxon>
        <taxon>Actinomycetes</taxon>
        <taxon>Pseudonocardiales</taxon>
        <taxon>Pseudonocardiaceae</taxon>
        <taxon>Allokutzneria</taxon>
    </lineage>
</organism>
<name>A0ABV5ZQD8_9PSEU</name>
<keyword evidence="2" id="KW-1185">Reference proteome</keyword>
<dbReference type="EMBL" id="JBHLZU010000003">
    <property type="protein sequence ID" value="MFB9903107.1"/>
    <property type="molecule type" value="Genomic_DNA"/>
</dbReference>
<comment type="caution">
    <text evidence="1">The sequence shown here is derived from an EMBL/GenBank/DDBJ whole genome shotgun (WGS) entry which is preliminary data.</text>
</comment>
<proteinExistence type="predicted"/>
<evidence type="ECO:0000313" key="2">
    <source>
        <dbReference type="Proteomes" id="UP001589693"/>
    </source>
</evidence>
<protein>
    <submittedName>
        <fullName evidence="1">Uncharacterized protein</fullName>
    </submittedName>
</protein>
<reference evidence="1 2" key="1">
    <citation type="submission" date="2024-09" db="EMBL/GenBank/DDBJ databases">
        <authorList>
            <person name="Sun Q."/>
            <person name="Mori K."/>
        </authorList>
    </citation>
    <scope>NUCLEOTIDE SEQUENCE [LARGE SCALE GENOMIC DNA]</scope>
    <source>
        <strain evidence="1 2">TBRC 7907</strain>
    </source>
</reference>
<accession>A0ABV5ZQD8</accession>
<gene>
    <name evidence="1" type="ORF">ACFFQA_04070</name>
</gene>